<dbReference type="GO" id="GO:0034605">
    <property type="term" value="P:cellular response to heat"/>
    <property type="evidence" value="ECO:0007669"/>
    <property type="project" value="TreeGrafter"/>
</dbReference>
<keyword evidence="7" id="KW-1185">Reference proteome</keyword>
<reference evidence="6 7" key="2">
    <citation type="journal article" date="2021" name="Microorganisms">
        <title>The Ever-Expanding Pseudomonas Genus: Description of 43 New Species and Partition of the Pseudomonas putida Group.</title>
        <authorList>
            <person name="Girard L."/>
            <person name="Lood C."/>
            <person name="Hofte M."/>
            <person name="Vandamme P."/>
            <person name="Rokni-Zadeh H."/>
            <person name="van Noort V."/>
            <person name="Lavigne R."/>
            <person name="De Mot R."/>
        </authorList>
    </citation>
    <scope>NUCLEOTIDE SEQUENCE [LARGE SCALE GENOMIC DNA]</scope>
    <source>
        <strain evidence="6 7">RW8P3</strain>
    </source>
</reference>
<name>A0A9E6TU15_9PSED</name>
<dbReference type="CDD" id="cd19499">
    <property type="entry name" value="RecA-like_ClpB_Hsp104-like"/>
    <property type="match status" value="1"/>
</dbReference>
<dbReference type="SMART" id="SM00382">
    <property type="entry name" value="AAA"/>
    <property type="match status" value="1"/>
</dbReference>
<keyword evidence="2" id="KW-0067">ATP-binding</keyword>
<dbReference type="RefSeq" id="WP_186676766.1">
    <property type="nucleotide sequence ID" value="NZ_CP077093.1"/>
</dbReference>
<proteinExistence type="predicted"/>
<dbReference type="SUPFAM" id="SSF52540">
    <property type="entry name" value="P-loop containing nucleoside triphosphate hydrolases"/>
    <property type="match status" value="1"/>
</dbReference>
<dbReference type="Gene3D" id="1.10.8.60">
    <property type="match status" value="1"/>
</dbReference>
<dbReference type="SMART" id="SM01086">
    <property type="entry name" value="ClpB_D2-small"/>
    <property type="match status" value="1"/>
</dbReference>
<dbReference type="InterPro" id="IPR027417">
    <property type="entry name" value="P-loop_NTPase"/>
</dbReference>
<keyword evidence="1" id="KW-0547">Nucleotide-binding</keyword>
<dbReference type="GO" id="GO:0005737">
    <property type="term" value="C:cytoplasm"/>
    <property type="evidence" value="ECO:0007669"/>
    <property type="project" value="TreeGrafter"/>
</dbReference>
<evidence type="ECO:0000256" key="1">
    <source>
        <dbReference type="ARBA" id="ARBA00022741"/>
    </source>
</evidence>
<evidence type="ECO:0000313" key="6">
    <source>
        <dbReference type="EMBL" id="QXI31273.1"/>
    </source>
</evidence>
<dbReference type="PRINTS" id="PR00300">
    <property type="entry name" value="CLPPROTEASEA"/>
</dbReference>
<dbReference type="GO" id="GO:0005524">
    <property type="term" value="F:ATP binding"/>
    <property type="evidence" value="ECO:0007669"/>
    <property type="project" value="UniProtKB-KW"/>
</dbReference>
<dbReference type="InterPro" id="IPR003959">
    <property type="entry name" value="ATPase_AAA_core"/>
</dbReference>
<evidence type="ECO:0000313" key="7">
    <source>
        <dbReference type="Proteomes" id="UP000634530"/>
    </source>
</evidence>
<protein>
    <submittedName>
        <fullName evidence="6">AAA family ATPase</fullName>
    </submittedName>
</protein>
<evidence type="ECO:0000256" key="3">
    <source>
        <dbReference type="ARBA" id="ARBA00023186"/>
    </source>
</evidence>
<accession>A0A9E6TU15</accession>
<evidence type="ECO:0000259" key="5">
    <source>
        <dbReference type="SMART" id="SM01086"/>
    </source>
</evidence>
<gene>
    <name evidence="6" type="ORF">HU752_015655</name>
</gene>
<dbReference type="AlphaFoldDB" id="A0A9E6TU15"/>
<dbReference type="PANTHER" id="PTHR11638">
    <property type="entry name" value="ATP-DEPENDENT CLP PROTEASE"/>
    <property type="match status" value="1"/>
</dbReference>
<feature type="domain" description="AAA+ ATPase" evidence="4">
    <location>
        <begin position="334"/>
        <end position="479"/>
    </location>
</feature>
<dbReference type="InterPro" id="IPR019489">
    <property type="entry name" value="Clp_ATPase_C"/>
</dbReference>
<dbReference type="KEGG" id="pvw:HU752_015655"/>
<dbReference type="InterPro" id="IPR001270">
    <property type="entry name" value="ClpA/B"/>
</dbReference>
<reference evidence="6 7" key="1">
    <citation type="journal article" date="2020" name="Microorganisms">
        <title>Reliable Identification of Environmental Pseudomonas Isolates Using the rpoD Gene.</title>
        <authorList>
            <consortium name="The Broad Institute Genome Sequencing Platform"/>
            <person name="Girard L."/>
            <person name="Lood C."/>
            <person name="Rokni-Zadeh H."/>
            <person name="van Noort V."/>
            <person name="Lavigne R."/>
            <person name="De Mot R."/>
        </authorList>
    </citation>
    <scope>NUCLEOTIDE SEQUENCE [LARGE SCALE GENOMIC DNA]</scope>
    <source>
        <strain evidence="6 7">RW8P3</strain>
    </source>
</reference>
<evidence type="ECO:0000256" key="2">
    <source>
        <dbReference type="ARBA" id="ARBA00022840"/>
    </source>
</evidence>
<dbReference type="PANTHER" id="PTHR11638:SF18">
    <property type="entry name" value="HEAT SHOCK PROTEIN 104"/>
    <property type="match status" value="1"/>
</dbReference>
<dbReference type="GO" id="GO:0016887">
    <property type="term" value="F:ATP hydrolysis activity"/>
    <property type="evidence" value="ECO:0007669"/>
    <property type="project" value="InterPro"/>
</dbReference>
<dbReference type="Pfam" id="PF07724">
    <property type="entry name" value="AAA_2"/>
    <property type="match status" value="1"/>
</dbReference>
<dbReference type="EMBL" id="CP077093">
    <property type="protein sequence ID" value="QXI31273.1"/>
    <property type="molecule type" value="Genomic_DNA"/>
</dbReference>
<organism evidence="6 7">
    <name type="scientific">Pseudomonas vanderleydeniana</name>
    <dbReference type="NCBI Taxonomy" id="2745495"/>
    <lineage>
        <taxon>Bacteria</taxon>
        <taxon>Pseudomonadati</taxon>
        <taxon>Pseudomonadota</taxon>
        <taxon>Gammaproteobacteria</taxon>
        <taxon>Pseudomonadales</taxon>
        <taxon>Pseudomonadaceae</taxon>
        <taxon>Pseudomonas</taxon>
    </lineage>
</organism>
<sequence length="610" mass="67308">MPGNAPFEQPRWARDLLRFLPLKSQFVLSGNIRDLQACEVAPGTVTAQSFNQALCDVLLNSGHAQVLSWDPVAGFRALGRPGSDPAAGHALLTELGLTPVDGVAPAGIDLLGSTLPRLVNRAGEPIALIIDFASRLVVRNDSLSAAEHQLFTQALVLSHQTRSRPAGEQRKPFFNSVLWVVEKEGDLPDWLLVDNPRLRHIPVSKPDQLARRALAPALLKGLAGKPEATEQERQGAIDAFVENTEGLLLLDLSAIAQLARVEDVPMERITDAVRRYKVGVTEDPWLKIDRQRIRQADEIVRRRVKGQTHAVTHMLDIVKRAMTGVGASRKGNSPRGVAFLAGPTGVGKTELAKTITSLLFGDESAYIRFDMSEFSAEHADQRLIGAPPGYVGYDVGGELTNAIREKPFSVVLFDEIEKAHPRILDKFLQILDDGVLTSGRGDRVYFSEALIVFTSNLGIYRQGENGERAANVLPGEPYETVRDKVHGEIDRYFKLVLNRPEILNRIGENIIVFDFIREDVAEQIFTQMVDSTFADLRDLQLTIELAPAARQVLHDLCLRDLSNGGRGIRNQLEARLLNPLSRALFDQDAQPGQSFLITELDAAGLNLERR</sequence>
<dbReference type="Gene3D" id="3.40.50.300">
    <property type="entry name" value="P-loop containing nucleotide triphosphate hydrolases"/>
    <property type="match status" value="1"/>
</dbReference>
<evidence type="ECO:0000259" key="4">
    <source>
        <dbReference type="SMART" id="SM00382"/>
    </source>
</evidence>
<feature type="domain" description="Clp ATPase C-terminal" evidence="5">
    <location>
        <begin position="516"/>
        <end position="607"/>
    </location>
</feature>
<dbReference type="Pfam" id="PF10431">
    <property type="entry name" value="ClpB_D2-small"/>
    <property type="match status" value="1"/>
</dbReference>
<keyword evidence="3" id="KW-0143">Chaperone</keyword>
<dbReference type="InterPro" id="IPR003593">
    <property type="entry name" value="AAA+_ATPase"/>
</dbReference>
<dbReference type="InterPro" id="IPR050130">
    <property type="entry name" value="ClpA_ClpB"/>
</dbReference>
<dbReference type="Proteomes" id="UP000634530">
    <property type="component" value="Chromosome"/>
</dbReference>